<reference evidence="1 2" key="1">
    <citation type="submission" date="2018-02" db="EMBL/GenBank/DDBJ databases">
        <title>Comparative genomes isolates from brazilian mangrove.</title>
        <authorList>
            <person name="Araujo J.E."/>
            <person name="Taketani R.G."/>
            <person name="Silva M.C.P."/>
            <person name="Loureco M.V."/>
            <person name="Andreote F.D."/>
        </authorList>
    </citation>
    <scope>NUCLEOTIDE SEQUENCE [LARGE SCALE GENOMIC DNA]</scope>
    <source>
        <strain evidence="1 2">HEX-2 MGV</strain>
    </source>
</reference>
<name>A0A2S8GA99_9BACT</name>
<feature type="non-terminal residue" evidence="1">
    <location>
        <position position="136"/>
    </location>
</feature>
<gene>
    <name evidence="1" type="ORF">C5Y96_00935</name>
</gene>
<dbReference type="EMBL" id="PUIA01000006">
    <property type="protein sequence ID" value="PQO41014.1"/>
    <property type="molecule type" value="Genomic_DNA"/>
</dbReference>
<sequence>MLRHAMSHFFYRFYRSPTSLIVMSLGLVLGAAYESYAAEPRETNQALSSELRLTTPKMSDDLQGAARDLNERISAGIDPADNAAVHLVRLLGDSVFDPGLKEPTLAMLGVESLGQAPPRFLYFENFIATAAPQDAQ</sequence>
<comment type="caution">
    <text evidence="1">The sequence shown here is derived from an EMBL/GenBank/DDBJ whole genome shotgun (WGS) entry which is preliminary data.</text>
</comment>
<protein>
    <submittedName>
        <fullName evidence="1">Uncharacterized protein</fullName>
    </submittedName>
</protein>
<proteinExistence type="predicted"/>
<dbReference type="AlphaFoldDB" id="A0A2S8GA99"/>
<evidence type="ECO:0000313" key="2">
    <source>
        <dbReference type="Proteomes" id="UP000240009"/>
    </source>
</evidence>
<dbReference type="Proteomes" id="UP000240009">
    <property type="component" value="Unassembled WGS sequence"/>
</dbReference>
<organism evidence="1 2">
    <name type="scientific">Blastopirellula marina</name>
    <dbReference type="NCBI Taxonomy" id="124"/>
    <lineage>
        <taxon>Bacteria</taxon>
        <taxon>Pseudomonadati</taxon>
        <taxon>Planctomycetota</taxon>
        <taxon>Planctomycetia</taxon>
        <taxon>Pirellulales</taxon>
        <taxon>Pirellulaceae</taxon>
        <taxon>Blastopirellula</taxon>
    </lineage>
</organism>
<evidence type="ECO:0000313" key="1">
    <source>
        <dbReference type="EMBL" id="PQO41014.1"/>
    </source>
</evidence>
<accession>A0A2S8GA99</accession>